<evidence type="ECO:0000256" key="8">
    <source>
        <dbReference type="RuleBase" id="RU003355"/>
    </source>
</evidence>
<evidence type="ECO:0000313" key="12">
    <source>
        <dbReference type="Proteomes" id="UP000007460"/>
    </source>
</evidence>
<evidence type="ECO:0000256" key="5">
    <source>
        <dbReference type="ARBA" id="ARBA00022825"/>
    </source>
</evidence>
<dbReference type="GO" id="GO:0006508">
    <property type="term" value="P:proteolysis"/>
    <property type="evidence" value="ECO:0007669"/>
    <property type="project" value="UniProtKB-KW"/>
</dbReference>
<feature type="compositionally biased region" description="Basic and acidic residues" evidence="9">
    <location>
        <begin position="138"/>
        <end position="156"/>
    </location>
</feature>
<dbReference type="AlphaFoldDB" id="D5BT33"/>
<dbReference type="PROSITE" id="PS51892">
    <property type="entry name" value="SUBTILASE"/>
    <property type="match status" value="1"/>
</dbReference>
<evidence type="ECO:0000313" key="11">
    <source>
        <dbReference type="EMBL" id="ADE39430.1"/>
    </source>
</evidence>
<dbReference type="CDD" id="cd04848">
    <property type="entry name" value="Peptidases_S8_Autotransporter_serine_protease_like"/>
    <property type="match status" value="1"/>
</dbReference>
<dbReference type="InterPro" id="IPR050131">
    <property type="entry name" value="Peptidase_S8_subtilisin-like"/>
</dbReference>
<keyword evidence="4 7" id="KW-0378">Hydrolase</keyword>
<evidence type="ECO:0000256" key="2">
    <source>
        <dbReference type="ARBA" id="ARBA00022670"/>
    </source>
</evidence>
<evidence type="ECO:0000256" key="1">
    <source>
        <dbReference type="ARBA" id="ARBA00011073"/>
    </source>
</evidence>
<comment type="similarity">
    <text evidence="1 7 8">Belongs to the peptidase S8 family.</text>
</comment>
<dbReference type="RefSeq" id="WP_013046059.1">
    <property type="nucleotide sequence ID" value="NC_014010.1"/>
</dbReference>
<dbReference type="GO" id="GO:0004252">
    <property type="term" value="F:serine-type endopeptidase activity"/>
    <property type="evidence" value="ECO:0007669"/>
    <property type="project" value="UniProtKB-UniRule"/>
</dbReference>
<dbReference type="PROSITE" id="PS00136">
    <property type="entry name" value="SUBTILASE_ASP"/>
    <property type="match status" value="1"/>
</dbReference>
<dbReference type="KEGG" id="apb:SAR116_1187"/>
<protein>
    <submittedName>
        <fullName evidence="11">Predicted subtilase</fullName>
    </submittedName>
</protein>
<evidence type="ECO:0000256" key="4">
    <source>
        <dbReference type="ARBA" id="ARBA00022801"/>
    </source>
</evidence>
<dbReference type="Proteomes" id="UP000007460">
    <property type="component" value="Chromosome"/>
</dbReference>
<feature type="active site" description="Charge relay system" evidence="6 7">
    <location>
        <position position="111"/>
    </location>
</feature>
<dbReference type="Pfam" id="PF00082">
    <property type="entry name" value="Peptidase_S8"/>
    <property type="match status" value="1"/>
</dbReference>
<evidence type="ECO:0000256" key="7">
    <source>
        <dbReference type="PROSITE-ProRule" id="PRU01240"/>
    </source>
</evidence>
<dbReference type="InterPro" id="IPR034061">
    <property type="entry name" value="Peptidases_S8_Autotransporter"/>
</dbReference>
<dbReference type="InterPro" id="IPR000209">
    <property type="entry name" value="Peptidase_S8/S53_dom"/>
</dbReference>
<dbReference type="HOGENOM" id="CLU_381254_0_0_5"/>
<gene>
    <name evidence="11" type="ordered locus">SAR116_1187</name>
</gene>
<keyword evidence="12" id="KW-1185">Reference proteome</keyword>
<dbReference type="PROSITE" id="PS00137">
    <property type="entry name" value="SUBTILASE_HIS"/>
    <property type="match status" value="1"/>
</dbReference>
<dbReference type="SUPFAM" id="SSF52743">
    <property type="entry name" value="Subtilisin-like"/>
    <property type="match status" value="1"/>
</dbReference>
<evidence type="ECO:0000256" key="9">
    <source>
        <dbReference type="SAM" id="MobiDB-lite"/>
    </source>
</evidence>
<dbReference type="STRING" id="488538.SAR116_1187"/>
<dbReference type="InterPro" id="IPR036852">
    <property type="entry name" value="Peptidase_S8/S53_dom_sf"/>
</dbReference>
<dbReference type="Gene3D" id="3.40.50.200">
    <property type="entry name" value="Peptidase S8/S53 domain"/>
    <property type="match status" value="1"/>
</dbReference>
<sequence>MIPRQTAYTSGSRRFFPRYILPALLLGTLAACGGGGGGGSGATTSLASLQTSGKPWLGDSSTIIYDPVAGIYTGWGPSNHQRLSYAHGRIGLGSAIQARNTGANVQVAVVDDGVDVDHPELQDNILKRPDGQIVGRSFLDRRPSSDHGPTLDRGRESISHGTHVAGIIAAADNGRGVRGVAPGAKIIPVRYVLSGIPNRYKFSADIDPDHEYAANSATKLKNIMKYINDDTGAFVMNNSWGYTLRPRVKEVALAGGKKGYFLQPRGAADYRAFINKFNHQDLREQVKLNKFVTVFAAGNDGWNAETGEIDIYKEKFAGEDIHNYLNEGERTLIGFLKPTDSQIAKTNTPANIPSLLSAYFVANGDAVGKWLAVVATDRNNRIAPFSNGCGIAKAYCLAAPGTRILSTFDRRETGVGAFHGYGVYSGTSMAAPMVSGALAVLKGKDPQLTAEAAVRIVLDTATDLGAPGVDDVYGHGLLNLARALEPIGATRAAGRHASPLSGFDPRQNAVAFSTAFGNGGAGQSLTSGVFDKYNRSYQMKTPLQAPIRKAPSLDSLMQFHHGKVSAASRTVALDGDGSLFYSLSDDRFGQRGKGVSFDMFGDIQGTHYRTHLAFAKAQTADSMMPSSTNKSMWAGLGSHSRDHMQGRFDTALNENLWLGIYTGRGQLGGTGTSTRTDRADDDGSYRFDDVGISLAHRDKSSKISLSAGQFFEHGRFLASRGEGAFQLDKATRTNYLHLGAAAALSARMRMSADYMTLKTKVDFRHNAYVDDMSLDADSADVRLTVTDVIADKDYIAIGYRLPLAVRQGAMTQHSVKGYDMTGKYNVAVDQIDFAVPKRHRIAHISYVRQLKARSYGDAAFRWFVEAASHQNWGNMAGKTNRHINAGLIASF</sequence>
<evidence type="ECO:0000256" key="3">
    <source>
        <dbReference type="ARBA" id="ARBA00022729"/>
    </source>
</evidence>
<dbReference type="InterPro" id="IPR022398">
    <property type="entry name" value="Peptidase_S8_His-AS"/>
</dbReference>
<keyword evidence="2 7" id="KW-0645">Protease</keyword>
<reference evidence="11 12" key="1">
    <citation type="journal article" date="2010" name="J. Bacteriol.">
        <title>Complete genome sequence of "Candidatus Puniceispirillum marinum" IMCC1322, a representative of the SAR116 clade in the Alphaproteobacteria.</title>
        <authorList>
            <person name="Oh H.M."/>
            <person name="Kwon K.K."/>
            <person name="Kang I."/>
            <person name="Kang S.G."/>
            <person name="Lee J.H."/>
            <person name="Kim S.J."/>
            <person name="Cho J.C."/>
        </authorList>
    </citation>
    <scope>NUCLEOTIDE SEQUENCE [LARGE SCALE GENOMIC DNA]</scope>
    <source>
        <strain evidence="11 12">IMCC1322</strain>
    </source>
</reference>
<dbReference type="PROSITE" id="PS51257">
    <property type="entry name" value="PROKAR_LIPOPROTEIN"/>
    <property type="match status" value="1"/>
</dbReference>
<dbReference type="InterPro" id="IPR015500">
    <property type="entry name" value="Peptidase_S8_subtilisin-rel"/>
</dbReference>
<feature type="active site" description="Charge relay system" evidence="6 7">
    <location>
        <position position="428"/>
    </location>
</feature>
<feature type="domain" description="Peptidase S8/S53" evidence="10">
    <location>
        <begin position="102"/>
        <end position="476"/>
    </location>
</feature>
<dbReference type="eggNOG" id="COG1404">
    <property type="taxonomic scope" value="Bacteria"/>
</dbReference>
<accession>D5BT33</accession>
<feature type="active site" description="Charge relay system" evidence="6 7">
    <location>
        <position position="160"/>
    </location>
</feature>
<keyword evidence="5 7" id="KW-0720">Serine protease</keyword>
<evidence type="ECO:0000256" key="6">
    <source>
        <dbReference type="PIRSR" id="PIRSR615500-1"/>
    </source>
</evidence>
<dbReference type="InterPro" id="IPR023827">
    <property type="entry name" value="Peptidase_S8_Asp-AS"/>
</dbReference>
<dbReference type="PANTHER" id="PTHR43806:SF11">
    <property type="entry name" value="CEREVISIN-RELATED"/>
    <property type="match status" value="1"/>
</dbReference>
<dbReference type="InterPro" id="IPR023828">
    <property type="entry name" value="Peptidase_S8_Ser-AS"/>
</dbReference>
<organism evidence="11 12">
    <name type="scientific">Puniceispirillum marinum (strain IMCC1322)</name>
    <dbReference type="NCBI Taxonomy" id="488538"/>
    <lineage>
        <taxon>Bacteria</taxon>
        <taxon>Pseudomonadati</taxon>
        <taxon>Pseudomonadota</taxon>
        <taxon>Alphaproteobacteria</taxon>
        <taxon>Candidatus Puniceispirillales</taxon>
        <taxon>Candidatus Puniceispirillaceae</taxon>
        <taxon>Candidatus Puniceispirillum</taxon>
    </lineage>
</organism>
<proteinExistence type="inferred from homology"/>
<dbReference type="PANTHER" id="PTHR43806">
    <property type="entry name" value="PEPTIDASE S8"/>
    <property type="match status" value="1"/>
</dbReference>
<dbReference type="PROSITE" id="PS00138">
    <property type="entry name" value="SUBTILASE_SER"/>
    <property type="match status" value="1"/>
</dbReference>
<name>D5BT33_PUNMI</name>
<dbReference type="OrthoDB" id="5405281at2"/>
<dbReference type="EMBL" id="CP001751">
    <property type="protein sequence ID" value="ADE39430.1"/>
    <property type="molecule type" value="Genomic_DNA"/>
</dbReference>
<keyword evidence="3" id="KW-0732">Signal</keyword>
<dbReference type="PRINTS" id="PR00723">
    <property type="entry name" value="SUBTILISIN"/>
</dbReference>
<feature type="region of interest" description="Disordered" evidence="9">
    <location>
        <begin position="136"/>
        <end position="156"/>
    </location>
</feature>
<evidence type="ECO:0000259" key="10">
    <source>
        <dbReference type="Pfam" id="PF00082"/>
    </source>
</evidence>